<feature type="region of interest" description="Disordered" evidence="1">
    <location>
        <begin position="341"/>
        <end position="363"/>
    </location>
</feature>
<evidence type="ECO:0000256" key="1">
    <source>
        <dbReference type="SAM" id="MobiDB-lite"/>
    </source>
</evidence>
<feature type="compositionally biased region" description="Polar residues" evidence="1">
    <location>
        <begin position="136"/>
        <end position="147"/>
    </location>
</feature>
<feature type="region of interest" description="Disordered" evidence="1">
    <location>
        <begin position="28"/>
        <end position="311"/>
    </location>
</feature>
<feature type="compositionally biased region" description="Polar residues" evidence="1">
    <location>
        <begin position="64"/>
        <end position="89"/>
    </location>
</feature>
<feature type="compositionally biased region" description="Low complexity" evidence="1">
    <location>
        <begin position="45"/>
        <end position="61"/>
    </location>
</feature>
<dbReference type="AlphaFoldDB" id="A0AAW1SQQ3"/>
<feature type="compositionally biased region" description="Gly residues" evidence="1">
    <location>
        <begin position="346"/>
        <end position="362"/>
    </location>
</feature>
<dbReference type="Proteomes" id="UP001485043">
    <property type="component" value="Unassembled WGS sequence"/>
</dbReference>
<feature type="compositionally biased region" description="Polar residues" evidence="1">
    <location>
        <begin position="195"/>
        <end position="205"/>
    </location>
</feature>
<feature type="compositionally biased region" description="Low complexity" evidence="1">
    <location>
        <begin position="297"/>
        <end position="308"/>
    </location>
</feature>
<feature type="compositionally biased region" description="Polar residues" evidence="1">
    <location>
        <begin position="165"/>
        <end position="179"/>
    </location>
</feature>
<dbReference type="EMBL" id="JALJOV010001271">
    <property type="protein sequence ID" value="KAK9850796.1"/>
    <property type="molecule type" value="Genomic_DNA"/>
</dbReference>
<reference evidence="2 3" key="1">
    <citation type="journal article" date="2024" name="Nat. Commun.">
        <title>Phylogenomics reveals the evolutionary origins of lichenization in chlorophyte algae.</title>
        <authorList>
            <person name="Puginier C."/>
            <person name="Libourel C."/>
            <person name="Otte J."/>
            <person name="Skaloud P."/>
            <person name="Haon M."/>
            <person name="Grisel S."/>
            <person name="Petersen M."/>
            <person name="Berrin J.G."/>
            <person name="Delaux P.M."/>
            <person name="Dal Grande F."/>
            <person name="Keller J."/>
        </authorList>
    </citation>
    <scope>NUCLEOTIDE SEQUENCE [LARGE SCALE GENOMIC DNA]</scope>
    <source>
        <strain evidence="2 3">SAG 2523</strain>
    </source>
</reference>
<protein>
    <submittedName>
        <fullName evidence="2">Uncharacterized protein</fullName>
    </submittedName>
</protein>
<keyword evidence="3" id="KW-1185">Reference proteome</keyword>
<feature type="non-terminal residue" evidence="2">
    <location>
        <position position="400"/>
    </location>
</feature>
<feature type="compositionally biased region" description="Polar residues" evidence="1">
    <location>
        <begin position="261"/>
        <end position="271"/>
    </location>
</feature>
<name>A0AAW1SQQ3_9CHLO</name>
<evidence type="ECO:0000313" key="3">
    <source>
        <dbReference type="Proteomes" id="UP001485043"/>
    </source>
</evidence>
<evidence type="ECO:0000313" key="2">
    <source>
        <dbReference type="EMBL" id="KAK9850796.1"/>
    </source>
</evidence>
<proteinExistence type="predicted"/>
<organism evidence="2 3">
    <name type="scientific">Apatococcus fuscideae</name>
    <dbReference type="NCBI Taxonomy" id="2026836"/>
    <lineage>
        <taxon>Eukaryota</taxon>
        <taxon>Viridiplantae</taxon>
        <taxon>Chlorophyta</taxon>
        <taxon>core chlorophytes</taxon>
        <taxon>Trebouxiophyceae</taxon>
        <taxon>Chlorellales</taxon>
        <taxon>Chlorellaceae</taxon>
        <taxon>Apatococcus</taxon>
    </lineage>
</organism>
<accession>A0AAW1SQQ3</accession>
<sequence length="400" mass="41335">MMSQSTAELPAHLPHESRWARTKVYIMEAADQNSHEQGTLPGKHSPASSAASDLEALSPDSWELISSTHGESAPSSRRGSLDGTSSGIQDQLAETEAAVASEPGTPIDMSLQASTQERPAETPISMHEAHAAVQEISPSGPDSNITQALPGDIAEGGLAAHVSETHSIAPSTQTPIVSSSEDEDEGQQLHASAAGSPTSAFSYSQAEFPRSGNGSSSFEHAGPDDDASSNGSWDRASSMGRAHSGKAKSEPDSEEALSELQGMSSEGPLSSTDHHPVVSRTQSAELPASPRADQKEGSGAPAAGSAEGQVDAAQVRRSLLALDPETARAAQDVLDSDAELFSELSGGSGTGSHTGSVKGGGDYTDEEEEVIKFAKGHASLPPLSVHSRAFRAILAWFQEG</sequence>
<gene>
    <name evidence="2" type="ORF">WJX84_005368</name>
</gene>
<comment type="caution">
    <text evidence="2">The sequence shown here is derived from an EMBL/GenBank/DDBJ whole genome shotgun (WGS) entry which is preliminary data.</text>
</comment>